<dbReference type="InterPro" id="IPR002502">
    <property type="entry name" value="Amidase_domain"/>
</dbReference>
<dbReference type="Proteomes" id="UP000255425">
    <property type="component" value="Unassembled WGS sequence"/>
</dbReference>
<protein>
    <submittedName>
        <fullName evidence="4">Extracellular amidase</fullName>
    </submittedName>
</protein>
<dbReference type="SMART" id="SM00644">
    <property type="entry name" value="Ami_2"/>
    <property type="match status" value="1"/>
</dbReference>
<feature type="compositionally biased region" description="Low complexity" evidence="1">
    <location>
        <begin position="55"/>
        <end position="67"/>
    </location>
</feature>
<accession>A0A380H8Z3</accession>
<evidence type="ECO:0000256" key="1">
    <source>
        <dbReference type="SAM" id="MobiDB-lite"/>
    </source>
</evidence>
<evidence type="ECO:0000313" key="5">
    <source>
        <dbReference type="Proteomes" id="UP000255425"/>
    </source>
</evidence>
<feature type="chain" id="PRO_5016748333" evidence="2">
    <location>
        <begin position="28"/>
        <end position="259"/>
    </location>
</feature>
<dbReference type="CDD" id="cd06583">
    <property type="entry name" value="PGRP"/>
    <property type="match status" value="1"/>
</dbReference>
<organism evidence="4 5">
    <name type="scientific">Staphylococcus saccharolyticus</name>
    <dbReference type="NCBI Taxonomy" id="33028"/>
    <lineage>
        <taxon>Bacteria</taxon>
        <taxon>Bacillati</taxon>
        <taxon>Bacillota</taxon>
        <taxon>Bacilli</taxon>
        <taxon>Bacillales</taxon>
        <taxon>Staphylococcaceae</taxon>
        <taxon>Staphylococcus</taxon>
    </lineage>
</organism>
<evidence type="ECO:0000313" key="4">
    <source>
        <dbReference type="EMBL" id="SUM73571.1"/>
    </source>
</evidence>
<dbReference type="AlphaFoldDB" id="A0A380H8Z3"/>
<feature type="region of interest" description="Disordered" evidence="1">
    <location>
        <begin position="30"/>
        <end position="67"/>
    </location>
</feature>
<evidence type="ECO:0000259" key="3">
    <source>
        <dbReference type="SMART" id="SM00644"/>
    </source>
</evidence>
<keyword evidence="2" id="KW-0732">Signal</keyword>
<feature type="domain" description="N-acetylmuramoyl-L-alanine amidase" evidence="3">
    <location>
        <begin position="95"/>
        <end position="235"/>
    </location>
</feature>
<gene>
    <name evidence="4" type="primary">atl_4</name>
    <name evidence="4" type="ORF">NCTC11807_02217</name>
</gene>
<dbReference type="InterPro" id="IPR036505">
    <property type="entry name" value="Amidase/PGRP_sf"/>
</dbReference>
<dbReference type="EMBL" id="UHDZ01000001">
    <property type="protein sequence ID" value="SUM73571.1"/>
    <property type="molecule type" value="Genomic_DNA"/>
</dbReference>
<dbReference type="GO" id="GO:0009253">
    <property type="term" value="P:peptidoglycan catabolic process"/>
    <property type="evidence" value="ECO:0007669"/>
    <property type="project" value="InterPro"/>
</dbReference>
<dbReference type="GeneID" id="63935837"/>
<reference evidence="4 5" key="1">
    <citation type="submission" date="2018-06" db="EMBL/GenBank/DDBJ databases">
        <authorList>
            <consortium name="Pathogen Informatics"/>
            <person name="Doyle S."/>
        </authorList>
    </citation>
    <scope>NUCLEOTIDE SEQUENCE [LARGE SCALE GENOMIC DNA]</scope>
    <source>
        <strain evidence="4 5">NCTC11807</strain>
    </source>
</reference>
<dbReference type="SUPFAM" id="SSF55846">
    <property type="entry name" value="N-acetylmuramoyl-L-alanine amidase-like"/>
    <property type="match status" value="1"/>
</dbReference>
<keyword evidence="5" id="KW-1185">Reference proteome</keyword>
<feature type="signal peptide" evidence="2">
    <location>
        <begin position="1"/>
        <end position="27"/>
    </location>
</feature>
<name>A0A380H8Z3_9STAP</name>
<feature type="compositionally biased region" description="Polar residues" evidence="1">
    <location>
        <begin position="43"/>
        <end position="54"/>
    </location>
</feature>
<dbReference type="Pfam" id="PF01510">
    <property type="entry name" value="Amidase_2"/>
    <property type="match status" value="1"/>
</dbReference>
<evidence type="ECO:0000256" key="2">
    <source>
        <dbReference type="SAM" id="SignalP"/>
    </source>
</evidence>
<sequence length="259" mass="29353">MMKMFTTFSTSIILMSVALCFAPVTHAKNSPPSQPESAILSHSDLSPQLGNRSATPGDDPTNPNDPIPSHFPSVNKYIIDHHLPHSKVVKDPRMDSLPKLAYKHGTYMGVVIHEVGVDHQSLQQWVDNMYKTYTTAFVHAFVDNNEIHITAPSEYYVWGCGAKANPYFYQIEVVRMYTFEDFAKSVNNQAWLAAYMLKQNGIPPILADDNEGKGSVISHNGVSRYWGGTDHVDPIAYYARWGYDMHQMLELIKYHYNHM</sequence>
<proteinExistence type="predicted"/>
<dbReference type="Gene3D" id="3.40.80.10">
    <property type="entry name" value="Peptidoglycan recognition protein-like"/>
    <property type="match status" value="1"/>
</dbReference>
<dbReference type="RefSeq" id="WP_115313806.1">
    <property type="nucleotide sequence ID" value="NZ_CP066042.1"/>
</dbReference>
<dbReference type="GO" id="GO:0008745">
    <property type="term" value="F:N-acetylmuramoyl-L-alanine amidase activity"/>
    <property type="evidence" value="ECO:0007669"/>
    <property type="project" value="InterPro"/>
</dbReference>